<accession>A0A0F9U2A9</accession>
<evidence type="ECO:0000313" key="1">
    <source>
        <dbReference type="EMBL" id="KKN87365.1"/>
    </source>
</evidence>
<protein>
    <submittedName>
        <fullName evidence="1">Uncharacterized protein</fullName>
    </submittedName>
</protein>
<proteinExistence type="predicted"/>
<sequence length="120" mass="14111">MSNHKPKEQARCSCGAKTEWIWEPVCECWEDALCGPCGEQLRMQSESEPGGKLTKENSEKFIELVVEQASACHGVHITIFRWPFPWLKPWSWPAWLVWRWHRGRKTERFMVPTFGPKEKP</sequence>
<name>A0A0F9U2A9_9ZZZZ</name>
<gene>
    <name evidence="1" type="ORF">LCGC14_0258190</name>
</gene>
<reference evidence="1" key="1">
    <citation type="journal article" date="2015" name="Nature">
        <title>Complex archaea that bridge the gap between prokaryotes and eukaryotes.</title>
        <authorList>
            <person name="Spang A."/>
            <person name="Saw J.H."/>
            <person name="Jorgensen S.L."/>
            <person name="Zaremba-Niedzwiedzka K."/>
            <person name="Martijn J."/>
            <person name="Lind A.E."/>
            <person name="van Eijk R."/>
            <person name="Schleper C."/>
            <person name="Guy L."/>
            <person name="Ettema T.J."/>
        </authorList>
    </citation>
    <scope>NUCLEOTIDE SEQUENCE</scope>
</reference>
<organism evidence="1">
    <name type="scientific">marine sediment metagenome</name>
    <dbReference type="NCBI Taxonomy" id="412755"/>
    <lineage>
        <taxon>unclassified sequences</taxon>
        <taxon>metagenomes</taxon>
        <taxon>ecological metagenomes</taxon>
    </lineage>
</organism>
<dbReference type="EMBL" id="LAZR01000138">
    <property type="protein sequence ID" value="KKN87365.1"/>
    <property type="molecule type" value="Genomic_DNA"/>
</dbReference>
<dbReference type="AlphaFoldDB" id="A0A0F9U2A9"/>
<comment type="caution">
    <text evidence="1">The sequence shown here is derived from an EMBL/GenBank/DDBJ whole genome shotgun (WGS) entry which is preliminary data.</text>
</comment>